<feature type="region of interest" description="Disordered" evidence="2">
    <location>
        <begin position="588"/>
        <end position="651"/>
    </location>
</feature>
<feature type="region of interest" description="Disordered" evidence="2">
    <location>
        <begin position="302"/>
        <end position="330"/>
    </location>
</feature>
<feature type="compositionally biased region" description="Basic and acidic residues" evidence="2">
    <location>
        <begin position="534"/>
        <end position="543"/>
    </location>
</feature>
<feature type="compositionally biased region" description="Basic and acidic residues" evidence="2">
    <location>
        <begin position="588"/>
        <end position="598"/>
    </location>
</feature>
<feature type="coiled-coil region" evidence="1">
    <location>
        <begin position="450"/>
        <end position="477"/>
    </location>
</feature>
<dbReference type="Proteomes" id="UP000265515">
    <property type="component" value="Unassembled WGS sequence"/>
</dbReference>
<feature type="compositionally biased region" description="Basic and acidic residues" evidence="2">
    <location>
        <begin position="1134"/>
        <end position="1146"/>
    </location>
</feature>
<feature type="region of interest" description="Disordered" evidence="2">
    <location>
        <begin position="1324"/>
        <end position="1346"/>
    </location>
</feature>
<feature type="region of interest" description="Disordered" evidence="2">
    <location>
        <begin position="1122"/>
        <end position="1146"/>
    </location>
</feature>
<evidence type="ECO:0000256" key="2">
    <source>
        <dbReference type="SAM" id="MobiDB-lite"/>
    </source>
</evidence>
<dbReference type="EMBL" id="BFEA01000203">
    <property type="protein sequence ID" value="GBG74460.1"/>
    <property type="molecule type" value="Genomic_DNA"/>
</dbReference>
<feature type="compositionally biased region" description="Basic and acidic residues" evidence="2">
    <location>
        <begin position="96"/>
        <end position="115"/>
    </location>
</feature>
<keyword evidence="1" id="KW-0175">Coiled coil</keyword>
<evidence type="ECO:0000256" key="1">
    <source>
        <dbReference type="SAM" id="Coils"/>
    </source>
</evidence>
<dbReference type="OMA" id="HAHFANE"/>
<feature type="region of interest" description="Disordered" evidence="2">
    <location>
        <begin position="376"/>
        <end position="417"/>
    </location>
</feature>
<organism evidence="3 4">
    <name type="scientific">Chara braunii</name>
    <name type="common">Braun's stonewort</name>
    <dbReference type="NCBI Taxonomy" id="69332"/>
    <lineage>
        <taxon>Eukaryota</taxon>
        <taxon>Viridiplantae</taxon>
        <taxon>Streptophyta</taxon>
        <taxon>Charophyceae</taxon>
        <taxon>Charales</taxon>
        <taxon>Characeae</taxon>
        <taxon>Chara</taxon>
    </lineage>
</organism>
<feature type="region of interest" description="Disordered" evidence="2">
    <location>
        <begin position="1207"/>
        <end position="1245"/>
    </location>
</feature>
<feature type="compositionally biased region" description="Basic and acidic residues" evidence="2">
    <location>
        <begin position="746"/>
        <end position="755"/>
    </location>
</feature>
<dbReference type="Gramene" id="GBG74460">
    <property type="protein sequence ID" value="GBG74460"/>
    <property type="gene ID" value="CBR_g18870"/>
</dbReference>
<feature type="compositionally biased region" description="Polar residues" evidence="2">
    <location>
        <begin position="728"/>
        <end position="740"/>
    </location>
</feature>
<name>A0A388KWL5_CHABU</name>
<feature type="compositionally biased region" description="Basic and acidic residues" evidence="2">
    <location>
        <begin position="683"/>
        <end position="693"/>
    </location>
</feature>
<feature type="region of interest" description="Disordered" evidence="2">
    <location>
        <begin position="666"/>
        <end position="792"/>
    </location>
</feature>
<reference evidence="3 4" key="1">
    <citation type="journal article" date="2018" name="Cell">
        <title>The Chara Genome: Secondary Complexity and Implications for Plant Terrestrialization.</title>
        <authorList>
            <person name="Nishiyama T."/>
            <person name="Sakayama H."/>
            <person name="Vries J.D."/>
            <person name="Buschmann H."/>
            <person name="Saint-Marcoux D."/>
            <person name="Ullrich K.K."/>
            <person name="Haas F.B."/>
            <person name="Vanderstraeten L."/>
            <person name="Becker D."/>
            <person name="Lang D."/>
            <person name="Vosolsobe S."/>
            <person name="Rombauts S."/>
            <person name="Wilhelmsson P.K.I."/>
            <person name="Janitza P."/>
            <person name="Kern R."/>
            <person name="Heyl A."/>
            <person name="Rumpler F."/>
            <person name="Villalobos L.I.A.C."/>
            <person name="Clay J.M."/>
            <person name="Skokan R."/>
            <person name="Toyoda A."/>
            <person name="Suzuki Y."/>
            <person name="Kagoshima H."/>
            <person name="Schijlen E."/>
            <person name="Tajeshwar N."/>
            <person name="Catarino B."/>
            <person name="Hetherington A.J."/>
            <person name="Saltykova A."/>
            <person name="Bonnot C."/>
            <person name="Breuninger H."/>
            <person name="Symeonidi A."/>
            <person name="Radhakrishnan G.V."/>
            <person name="Van Nieuwerburgh F."/>
            <person name="Deforce D."/>
            <person name="Chang C."/>
            <person name="Karol K.G."/>
            <person name="Hedrich R."/>
            <person name="Ulvskov P."/>
            <person name="Glockner G."/>
            <person name="Delwiche C.F."/>
            <person name="Petrasek J."/>
            <person name="Van de Peer Y."/>
            <person name="Friml J."/>
            <person name="Beilby M."/>
            <person name="Dolan L."/>
            <person name="Kohara Y."/>
            <person name="Sugano S."/>
            <person name="Fujiyama A."/>
            <person name="Delaux P.-M."/>
            <person name="Quint M."/>
            <person name="TheiBen G."/>
            <person name="Hagemann M."/>
            <person name="Harholt J."/>
            <person name="Dunand C."/>
            <person name="Zachgo S."/>
            <person name="Langdale J."/>
            <person name="Maumus F."/>
            <person name="Straeten D.V.D."/>
            <person name="Gould S.B."/>
            <person name="Rensing S.A."/>
        </authorList>
    </citation>
    <scope>NUCLEOTIDE SEQUENCE [LARGE SCALE GENOMIC DNA]</scope>
    <source>
        <strain evidence="3 4">S276</strain>
    </source>
</reference>
<feature type="coiled-coil region" evidence="1">
    <location>
        <begin position="1383"/>
        <end position="1417"/>
    </location>
</feature>
<feature type="compositionally biased region" description="Polar residues" evidence="2">
    <location>
        <begin position="308"/>
        <end position="321"/>
    </location>
</feature>
<protein>
    <submittedName>
        <fullName evidence="3">Uncharacterized protein</fullName>
    </submittedName>
</protein>
<accession>A0A388KWL5</accession>
<proteinExistence type="predicted"/>
<feature type="compositionally biased region" description="Polar residues" evidence="2">
    <location>
        <begin position="392"/>
        <end position="410"/>
    </location>
</feature>
<feature type="compositionally biased region" description="Acidic residues" evidence="2">
    <location>
        <begin position="1124"/>
        <end position="1133"/>
    </location>
</feature>
<evidence type="ECO:0000313" key="3">
    <source>
        <dbReference type="EMBL" id="GBG74460.1"/>
    </source>
</evidence>
<evidence type="ECO:0000313" key="4">
    <source>
        <dbReference type="Proteomes" id="UP000265515"/>
    </source>
</evidence>
<sequence>MELKQLTRESNELEQHAAKLRGGIQRLGLSHSDGKGLNSSPSLAVLQVVDVQSSSIHPSSPVAVANDGSEHIPRFSKWNGQGEEGLTGQTNNPSQEDGHARQEEEQEQHEARVGEGGKMGSLHAELCAAELRAASCKASVETTRRLLHAHFANEQTLAGDVEGCWRGAGGVNGTPTWGGESGAAGAADHLFLVQNEQSEALAQEMERLSHDMGRLRILCLEMDKACSMSMMPVEPPLAGPGPVWPSRLDAPGIDQALRAAAGPVSRTGSGIRPSPAGDANSGAFVMDAAVTATAQKGIQGNAEETMPVEQTTAEVSISTKRPNQDGRTDNQKTAGIIVNEEQAYHHQQQWPPSKPHPPPGNGRLLRCEENLALREGGLQRSLPSRVGANGASDRSGTGESLQQVGRSTGFSRGDGKAVGGGVEKVSLRWGASSSRDSNTNNRWKSIVWDRRDTLRKLEQLKKIVAFLQRRQRELEERAGACLAHVDGPEEEKGRSPVFQQQQAEQQFSTPLNRMDGALPATAVSNNQLLAFTVRADERERESNAGEDESGEGTPTPIMPSPVLFCTQCGAYCNASRISYSPVYDDDRLRSQSEDEAEHRRRQQKRLHPLGKRPKQWKSQVEEEEGDGGEGNEEEWEEEGEGEDRDTANGERKTIVKNAAYCAAVQSCEEGQRQQQQEEQQQEEQQREGEEKYVVKRLVFASSPAVSPNEKWDEHSVLQEKIGDDSGKTTKQFDTSHQATLWGSRGPSRDPPAERKPTKRRTRKSDEEEEEDGKERVRSVDSDTQTPLPPYSREIAVQVFKGVWRDQSPTVAGGEPLASSGDGPVVGDHHVAAGLDAGDDTLAADAESLEDELEQYTVSIQELVKLLREEQNALEESRRREDEAVTRICTLEAELDRASREIRDLKDLTERMKAEQDSVCLSTSMEAECATVAAWDGGAGVEIVDGDQLQLGSLSERMDMDESSSVAQEVLQNRVQDEGARAEALSEELAAERERCSLAESETALLRSRAEELATAILEYEMRKRESEQEGSPVLASGADDVLSHSGSAIRQQIAALQISLRTELTARHLAEAKVGELEREVSAQAVRLEELKQHAKTLALSLKKGQKLGQQADDPEVSHLEANLEGEELNGEEDLLRSDETTDEEHLLRRRAEEMVEGLATELGLLSSAMRQLTSKSQWKVSQAVNEREEQVRMEVLLQLLRQELKPQGAGQEGGGGDGSQMPDETAGEGKALQSQEEGHCQEQQLQGLEQSDALITNKPHISHGETMPNTEEGQQKTANGVVVSAVEEKDVDESRDERLEECNSHPKVAPDLKSMCAANEVSQIDGGRGHPSLGRKAHSEKGRARSWEGITVEQVGQDVAEVRWDGKEEDAVEKGKFLSLCLEKALKGQSMAQQRVKEMEQRVRDLEASLSAALKMKSADVPGSRYRRRLWQQGIHAVMQGVLVCYALSDFMSSSVFTTKAIPFPT</sequence>
<feature type="compositionally biased region" description="Basic residues" evidence="2">
    <location>
        <begin position="599"/>
        <end position="615"/>
    </location>
</feature>
<keyword evidence="4" id="KW-1185">Reference proteome</keyword>
<feature type="compositionally biased region" description="Acidic residues" evidence="2">
    <location>
        <begin position="621"/>
        <end position="643"/>
    </location>
</feature>
<gene>
    <name evidence="3" type="ORF">CBR_g18870</name>
</gene>
<feature type="coiled-coil region" evidence="1">
    <location>
        <begin position="845"/>
        <end position="914"/>
    </location>
</feature>
<comment type="caution">
    <text evidence="3">The sequence shown here is derived from an EMBL/GenBank/DDBJ whole genome shotgun (WGS) entry which is preliminary data.</text>
</comment>
<feature type="region of interest" description="Disordered" evidence="2">
    <location>
        <begin position="343"/>
        <end position="364"/>
    </location>
</feature>
<feature type="region of interest" description="Disordered" evidence="2">
    <location>
        <begin position="55"/>
        <end position="117"/>
    </location>
</feature>
<feature type="region of interest" description="Disordered" evidence="2">
    <location>
        <begin position="533"/>
        <end position="558"/>
    </location>
</feature>
<feature type="coiled-coil region" evidence="1">
    <location>
        <begin position="967"/>
        <end position="1029"/>
    </location>
</feature>
<feature type="compositionally biased region" description="Basic and acidic residues" evidence="2">
    <location>
        <begin position="709"/>
        <end position="727"/>
    </location>
</feature>